<proteinExistence type="predicted"/>
<dbReference type="Proteomes" id="UP000756132">
    <property type="component" value="Chromosome 3"/>
</dbReference>
<reference evidence="2" key="1">
    <citation type="submission" date="2021-12" db="EMBL/GenBank/DDBJ databases">
        <authorList>
            <person name="Zaccaron A."/>
            <person name="Stergiopoulos I."/>
        </authorList>
    </citation>
    <scope>NUCLEOTIDE SEQUENCE</scope>
    <source>
        <strain evidence="2">Race5_Kim</strain>
    </source>
</reference>
<gene>
    <name evidence="2" type="ORF">CLAFUR5_08539</name>
</gene>
<evidence type="ECO:0000313" key="3">
    <source>
        <dbReference type="Proteomes" id="UP000756132"/>
    </source>
</evidence>
<reference evidence="2" key="2">
    <citation type="journal article" date="2022" name="Microb. Genom.">
        <title>A chromosome-scale genome assembly of the tomato pathogen Cladosporium fulvum reveals a compartmentalized genome architecture and the presence of a dispensable chromosome.</title>
        <authorList>
            <person name="Zaccaron A.Z."/>
            <person name="Chen L.H."/>
            <person name="Samaras A."/>
            <person name="Stergiopoulos I."/>
        </authorList>
    </citation>
    <scope>NUCLEOTIDE SEQUENCE</scope>
    <source>
        <strain evidence="2">Race5_Kim</strain>
    </source>
</reference>
<dbReference type="AlphaFoldDB" id="A0A9Q8P6M7"/>
<feature type="compositionally biased region" description="Low complexity" evidence="1">
    <location>
        <begin position="83"/>
        <end position="96"/>
    </location>
</feature>
<dbReference type="EMBL" id="CP090165">
    <property type="protein sequence ID" value="UJO15193.1"/>
    <property type="molecule type" value="Genomic_DNA"/>
</dbReference>
<sequence length="161" mass="18295">MTANRDALIPRLKDDPSIDPPYTFGQIDEAAMHSEVLRIYTNARKDTRIMYDLGLDRDGDHEENWIIRWLLWHVFRYRDDRNSSLGRRTGSSTRPSTDSEEPDNGSDDVSIPTDHSSAVAAATIASHQVSDAQQHAGFEEGKTSSASQARYWDPVRDRFRS</sequence>
<dbReference type="OrthoDB" id="4502478at2759"/>
<dbReference type="KEGG" id="ffu:CLAFUR5_08539"/>
<name>A0A9Q8P6M7_PASFU</name>
<feature type="region of interest" description="Disordered" evidence="1">
    <location>
        <begin position="82"/>
        <end position="161"/>
    </location>
</feature>
<protein>
    <submittedName>
        <fullName evidence="2">Uncharacterized protein</fullName>
    </submittedName>
</protein>
<keyword evidence="3" id="KW-1185">Reference proteome</keyword>
<dbReference type="GeneID" id="71988417"/>
<dbReference type="RefSeq" id="XP_047759559.1">
    <property type="nucleotide sequence ID" value="XM_047907687.1"/>
</dbReference>
<evidence type="ECO:0000313" key="2">
    <source>
        <dbReference type="EMBL" id="UJO15193.1"/>
    </source>
</evidence>
<organism evidence="2 3">
    <name type="scientific">Passalora fulva</name>
    <name type="common">Tomato leaf mold</name>
    <name type="synonym">Cladosporium fulvum</name>
    <dbReference type="NCBI Taxonomy" id="5499"/>
    <lineage>
        <taxon>Eukaryota</taxon>
        <taxon>Fungi</taxon>
        <taxon>Dikarya</taxon>
        <taxon>Ascomycota</taxon>
        <taxon>Pezizomycotina</taxon>
        <taxon>Dothideomycetes</taxon>
        <taxon>Dothideomycetidae</taxon>
        <taxon>Mycosphaerellales</taxon>
        <taxon>Mycosphaerellaceae</taxon>
        <taxon>Fulvia</taxon>
    </lineage>
</organism>
<evidence type="ECO:0000256" key="1">
    <source>
        <dbReference type="SAM" id="MobiDB-lite"/>
    </source>
</evidence>
<accession>A0A9Q8P6M7</accession>